<feature type="transmembrane region" description="Helical" evidence="1">
    <location>
        <begin position="110"/>
        <end position="131"/>
    </location>
</feature>
<evidence type="ECO:0000256" key="1">
    <source>
        <dbReference type="SAM" id="Phobius"/>
    </source>
</evidence>
<comment type="caution">
    <text evidence="2">The sequence shown here is derived from an EMBL/GenBank/DDBJ whole genome shotgun (WGS) entry which is preliminary data.</text>
</comment>
<dbReference type="AlphaFoldDB" id="A0A3S4ECG7"/>
<protein>
    <submittedName>
        <fullName evidence="2">Uncharacterized protein</fullName>
    </submittedName>
</protein>
<evidence type="ECO:0000313" key="3">
    <source>
        <dbReference type="Proteomes" id="UP000288603"/>
    </source>
</evidence>
<keyword evidence="1" id="KW-0472">Membrane</keyword>
<sequence length="152" mass="16078">MSRVRPLVAIVVASLAAVLLVGGGALVIADANARAVAAKGVVEELREFYAEQEGYDIGEPARLARLVLADSLANDGPTPVLFTDEQADYRDARYGAFGGIFTYLPLQRPWAPRLITVPIAAGAVIGVVFLLTRAATWSPRSPGRGNTSSSIR</sequence>
<gene>
    <name evidence="2" type="ORF">ELQ92_02445</name>
</gene>
<name>A0A3S4ECG7_9MICO</name>
<accession>A0A3S4ECG7</accession>
<dbReference type="Proteomes" id="UP000288603">
    <property type="component" value="Unassembled WGS sequence"/>
</dbReference>
<keyword evidence="1" id="KW-1133">Transmembrane helix</keyword>
<evidence type="ECO:0000313" key="2">
    <source>
        <dbReference type="EMBL" id="RWZ68120.1"/>
    </source>
</evidence>
<organism evidence="2 3">
    <name type="scientific">Labedella populi</name>
    <dbReference type="NCBI Taxonomy" id="2498850"/>
    <lineage>
        <taxon>Bacteria</taxon>
        <taxon>Bacillati</taxon>
        <taxon>Actinomycetota</taxon>
        <taxon>Actinomycetes</taxon>
        <taxon>Micrococcales</taxon>
        <taxon>Microbacteriaceae</taxon>
        <taxon>Labedella</taxon>
    </lineage>
</organism>
<keyword evidence="1" id="KW-0812">Transmembrane</keyword>
<dbReference type="OrthoDB" id="5124835at2"/>
<keyword evidence="3" id="KW-1185">Reference proteome</keyword>
<dbReference type="EMBL" id="RZNC01000001">
    <property type="protein sequence ID" value="RWZ68120.1"/>
    <property type="molecule type" value="Genomic_DNA"/>
</dbReference>
<proteinExistence type="predicted"/>
<reference evidence="2 3" key="1">
    <citation type="submission" date="2018-12" db="EMBL/GenBank/DDBJ databases">
        <authorList>
            <person name="Li F."/>
        </authorList>
    </citation>
    <scope>NUCLEOTIDE SEQUENCE [LARGE SCALE GENOMIC DNA]</scope>
    <source>
        <strain evidence="2 3">8H24J-4-2</strain>
    </source>
</reference>
<dbReference type="RefSeq" id="WP_128497352.1">
    <property type="nucleotide sequence ID" value="NZ_RZNC01000001.1"/>
</dbReference>